<dbReference type="InterPro" id="IPR005474">
    <property type="entry name" value="Transketolase_N"/>
</dbReference>
<comment type="cofactor">
    <cofactor evidence="13">
        <name>Mg(2+)</name>
        <dbReference type="ChEBI" id="CHEBI:18420"/>
    </cofactor>
    <text evidence="13">Binds 1 Mg(2+) ion per subunit. Can also utilize other divalent metal cations, such as Ca(2+), Mn(2+) and Co(2+).</text>
</comment>
<proteinExistence type="inferred from homology"/>
<dbReference type="AlphaFoldDB" id="A0A7C4VFX7"/>
<keyword evidence="5 13" id="KW-0479">Metal-binding</keyword>
<feature type="binding site" evidence="11">
    <location>
        <position position="358"/>
    </location>
    <ligand>
        <name>substrate</name>
    </ligand>
</feature>
<feature type="binding site" evidence="12">
    <location>
        <position position="189"/>
    </location>
    <ligand>
        <name>thiamine diphosphate</name>
        <dbReference type="ChEBI" id="CHEBI:58937"/>
    </ligand>
</feature>
<feature type="binding site" evidence="13">
    <location>
        <position position="189"/>
    </location>
    <ligand>
        <name>Mg(2+)</name>
        <dbReference type="ChEBI" id="CHEBI:18420"/>
    </ligand>
</feature>
<feature type="binding site" evidence="11">
    <location>
        <position position="30"/>
    </location>
    <ligand>
        <name>substrate</name>
    </ligand>
</feature>
<feature type="binding site" evidence="11">
    <location>
        <position position="474"/>
    </location>
    <ligand>
        <name>substrate</name>
    </ligand>
</feature>
<evidence type="ECO:0000256" key="7">
    <source>
        <dbReference type="ARBA" id="ARBA00023052"/>
    </source>
</evidence>
<evidence type="ECO:0000256" key="12">
    <source>
        <dbReference type="PIRSR" id="PIRSR605478-3"/>
    </source>
</evidence>
<dbReference type="EMBL" id="DRPZ01000099">
    <property type="protein sequence ID" value="HGY09150.1"/>
    <property type="molecule type" value="Genomic_DNA"/>
</dbReference>
<dbReference type="GO" id="GO:0005829">
    <property type="term" value="C:cytosol"/>
    <property type="evidence" value="ECO:0007669"/>
    <property type="project" value="TreeGrafter"/>
</dbReference>
<comment type="catalytic activity">
    <reaction evidence="8">
        <text>D-sedoheptulose 7-phosphate + D-glyceraldehyde 3-phosphate = aldehydo-D-ribose 5-phosphate + D-xylulose 5-phosphate</text>
        <dbReference type="Rhea" id="RHEA:10508"/>
        <dbReference type="ChEBI" id="CHEBI:57483"/>
        <dbReference type="ChEBI" id="CHEBI:57737"/>
        <dbReference type="ChEBI" id="CHEBI:58273"/>
        <dbReference type="ChEBI" id="CHEBI:59776"/>
        <dbReference type="EC" id="2.2.1.1"/>
    </reaction>
</comment>
<dbReference type="GO" id="GO:0004802">
    <property type="term" value="F:transketolase activity"/>
    <property type="evidence" value="ECO:0007669"/>
    <property type="project" value="UniProtKB-UniRule"/>
</dbReference>
<comment type="caution">
    <text evidence="16">The sequence shown here is derived from an EMBL/GenBank/DDBJ whole genome shotgun (WGS) entry which is preliminary data.</text>
</comment>
<dbReference type="Gene3D" id="3.40.50.920">
    <property type="match status" value="1"/>
</dbReference>
<feature type="binding site" evidence="11">
    <location>
        <position position="462"/>
    </location>
    <ligand>
        <name>substrate</name>
    </ligand>
</feature>
<accession>A0A7C4VFX7</accession>
<dbReference type="FunFam" id="3.40.50.970:FF:000003">
    <property type="entry name" value="Transketolase"/>
    <property type="match status" value="1"/>
</dbReference>
<feature type="binding site" evidence="11">
    <location>
        <position position="521"/>
    </location>
    <ligand>
        <name>substrate</name>
    </ligand>
</feature>
<dbReference type="InterPro" id="IPR009014">
    <property type="entry name" value="Transketo_C/PFOR_II"/>
</dbReference>
<feature type="binding site" evidence="13">
    <location>
        <position position="191"/>
    </location>
    <ligand>
        <name>Mg(2+)</name>
        <dbReference type="ChEBI" id="CHEBI:18420"/>
    </ligand>
</feature>
<evidence type="ECO:0000256" key="11">
    <source>
        <dbReference type="PIRSR" id="PIRSR605478-2"/>
    </source>
</evidence>
<dbReference type="SUPFAM" id="SSF52518">
    <property type="entry name" value="Thiamin diphosphate-binding fold (THDP-binding)"/>
    <property type="match status" value="2"/>
</dbReference>
<feature type="binding site" evidence="12">
    <location>
        <position position="160"/>
    </location>
    <ligand>
        <name>thiamine diphosphate</name>
        <dbReference type="ChEBI" id="CHEBI:58937"/>
    </ligand>
</feature>
<dbReference type="Pfam" id="PF00456">
    <property type="entry name" value="Transketolase_N"/>
    <property type="match status" value="1"/>
</dbReference>
<dbReference type="PANTHER" id="PTHR43522:SF2">
    <property type="entry name" value="TRANSKETOLASE 1-RELATED"/>
    <property type="match status" value="1"/>
</dbReference>
<evidence type="ECO:0000256" key="2">
    <source>
        <dbReference type="ARBA" id="ARBA00011738"/>
    </source>
</evidence>
<evidence type="ECO:0000256" key="1">
    <source>
        <dbReference type="ARBA" id="ARBA00007131"/>
    </source>
</evidence>
<feature type="binding site" evidence="11">
    <location>
        <position position="385"/>
    </location>
    <ligand>
        <name>substrate</name>
    </ligand>
</feature>
<dbReference type="CDD" id="cd07033">
    <property type="entry name" value="TPP_PYR_DXS_TK_like"/>
    <property type="match status" value="1"/>
</dbReference>
<gene>
    <name evidence="16" type="primary">tkt</name>
    <name evidence="16" type="ORF">ENK37_03715</name>
</gene>
<dbReference type="Pfam" id="PF02779">
    <property type="entry name" value="Transket_pyr"/>
    <property type="match status" value="1"/>
</dbReference>
<comment type="cofactor">
    <cofactor evidence="12">
        <name>thiamine diphosphate</name>
        <dbReference type="ChEBI" id="CHEBI:58937"/>
    </cofactor>
    <text evidence="12">Binds 1 thiamine pyrophosphate per subunit. During the reaction, the substrate forms a covalent intermediate with the cofactor.</text>
</comment>
<evidence type="ECO:0000256" key="10">
    <source>
        <dbReference type="PIRSR" id="PIRSR605478-1"/>
    </source>
</evidence>
<dbReference type="PROSITE" id="PS00801">
    <property type="entry name" value="TRANSKETOLASE_1"/>
    <property type="match status" value="1"/>
</dbReference>
<comment type="subunit">
    <text evidence="2">Homodimer.</text>
</comment>
<comment type="similarity">
    <text evidence="1">Belongs to the transketolase family.</text>
</comment>
<feature type="binding site" evidence="11">
    <location>
        <position position="470"/>
    </location>
    <ligand>
        <name>substrate</name>
    </ligand>
</feature>
<dbReference type="InterPro" id="IPR033247">
    <property type="entry name" value="Transketolase_fam"/>
</dbReference>
<evidence type="ECO:0000256" key="6">
    <source>
        <dbReference type="ARBA" id="ARBA00022842"/>
    </source>
</evidence>
<reference evidence="16" key="1">
    <citation type="journal article" date="2020" name="mSystems">
        <title>Genome- and Community-Level Interaction Insights into Carbon Utilization and Element Cycling Functions of Hydrothermarchaeota in Hydrothermal Sediment.</title>
        <authorList>
            <person name="Zhou Z."/>
            <person name="Liu Y."/>
            <person name="Xu W."/>
            <person name="Pan J."/>
            <person name="Luo Z.H."/>
            <person name="Li M."/>
        </authorList>
    </citation>
    <scope>NUCLEOTIDE SEQUENCE [LARGE SCALE GENOMIC DNA]</scope>
    <source>
        <strain evidence="16">HyVt-570</strain>
    </source>
</reference>
<keyword evidence="4 16" id="KW-0808">Transferase</keyword>
<dbReference type="InterPro" id="IPR029061">
    <property type="entry name" value="THDP-binding"/>
</dbReference>
<feature type="binding site" evidence="12">
    <location>
        <begin position="118"/>
        <end position="120"/>
    </location>
    <ligand>
        <name>thiamine diphosphate</name>
        <dbReference type="ChEBI" id="CHEBI:58937"/>
    </ligand>
</feature>
<dbReference type="InterPro" id="IPR049557">
    <property type="entry name" value="Transketolase_CS"/>
</dbReference>
<keyword evidence="7 12" id="KW-0786">Thiamine pyrophosphate</keyword>
<evidence type="ECO:0000256" key="14">
    <source>
        <dbReference type="PIRSR" id="PIRSR605478-5"/>
    </source>
</evidence>
<dbReference type="SUPFAM" id="SSF52922">
    <property type="entry name" value="TK C-terminal domain-like"/>
    <property type="match status" value="1"/>
</dbReference>
<sequence>MTQETPIETLAINALRFLAADAVEAAGSGHPGMPMGAAPMAYVLWHDFLKHNPADPSWPDRDRFVLSAGHGSMLLYALLHLSGYDLPLDELKRFRQWGSKTPGHPEYGLTPGVEVTTGPLGQGISTAVGLALAENKLAAEFNRERFEVVDHYTYVIASDGDLMEGVSSEASSLAGHWKLGKLIVLWDDNRISIDGSTELAFGEDVLARYKAYGWQTLVVEDGNDTGEIRAALEVARAHADAPTLIAVRTHIGYGSPKQDTPEAHGAPLGEEALAEARKKLGWPYPPFEVPEEVYAHYRRALDKGIAAQEAWEQRFEAYSWEFPELGEAFTRRVVQRALPAGWRERLPRFEAGTKVATRKASGQVLAALSPHLPELVGGSADLTPSNNTKAPDMADFSPANPTGRYVHYGVREHAMGAILNGLALHGGYRPYGGTFLVFSDYMRGAVRLAALMGTPVVYVWTHDSIAIGEDGPTHQPVEQLMSLRALPNLWVIRPADAAETAVAWRMALERSTGPSALVLTRQGLPVLDRERYAPAEEALKGGYVLSEPPEPPRGVLVATGSEVALALEAQRRLAEEGLPVRVVSLPCFEAFEAQDAAYRRAVLPPELPALAVEAGATLGWERYADEVIGLDRFGASAPGEVVYRELGFTAERVAERMKALVEG</sequence>
<feature type="binding site" evidence="11">
    <location>
        <position position="264"/>
    </location>
    <ligand>
        <name>substrate</name>
    </ligand>
</feature>
<name>A0A7C4VFX7_9DEIN</name>
<feature type="binding site" evidence="12">
    <location>
        <position position="438"/>
    </location>
    <ligand>
        <name>thiamine diphosphate</name>
        <dbReference type="ChEBI" id="CHEBI:58937"/>
    </ligand>
</feature>
<dbReference type="GO" id="GO:0046872">
    <property type="term" value="F:metal ion binding"/>
    <property type="evidence" value="ECO:0007669"/>
    <property type="project" value="UniProtKB-KW"/>
</dbReference>
<dbReference type="NCBIfam" id="TIGR00232">
    <property type="entry name" value="tktlase_bact"/>
    <property type="match status" value="1"/>
</dbReference>
<evidence type="ECO:0000256" key="13">
    <source>
        <dbReference type="PIRSR" id="PIRSR605478-4"/>
    </source>
</evidence>
<dbReference type="CDD" id="cd02012">
    <property type="entry name" value="TPP_TK"/>
    <property type="match status" value="1"/>
</dbReference>
<keyword evidence="6 13" id="KW-0460">Magnesium</keyword>
<dbReference type="FunFam" id="3.40.50.920:FF:000003">
    <property type="entry name" value="Transketolase"/>
    <property type="match status" value="1"/>
</dbReference>
<evidence type="ECO:0000313" key="16">
    <source>
        <dbReference type="EMBL" id="HGY09150.1"/>
    </source>
</evidence>
<organism evidence="16">
    <name type="scientific">Oceanithermus profundus</name>
    <dbReference type="NCBI Taxonomy" id="187137"/>
    <lineage>
        <taxon>Bacteria</taxon>
        <taxon>Thermotogati</taxon>
        <taxon>Deinococcota</taxon>
        <taxon>Deinococci</taxon>
        <taxon>Thermales</taxon>
        <taxon>Thermaceae</taxon>
        <taxon>Oceanithermus</taxon>
    </lineage>
</organism>
<evidence type="ECO:0000256" key="9">
    <source>
        <dbReference type="NCBIfam" id="TIGR00232"/>
    </source>
</evidence>
<evidence type="ECO:0000256" key="3">
    <source>
        <dbReference type="ARBA" id="ARBA00013152"/>
    </source>
</evidence>
<dbReference type="EC" id="2.2.1.1" evidence="3 9"/>
<feature type="binding site" evidence="13">
    <location>
        <position position="159"/>
    </location>
    <ligand>
        <name>Mg(2+)</name>
        <dbReference type="ChEBI" id="CHEBI:18420"/>
    </ligand>
</feature>
<feature type="binding site" evidence="12">
    <location>
        <position position="70"/>
    </location>
    <ligand>
        <name>thiamine diphosphate</name>
        <dbReference type="ChEBI" id="CHEBI:58937"/>
    </ligand>
</feature>
<dbReference type="SMART" id="SM00861">
    <property type="entry name" value="Transket_pyr"/>
    <property type="match status" value="1"/>
</dbReference>
<feature type="domain" description="Transketolase-like pyrimidine-binding" evidence="15">
    <location>
        <begin position="355"/>
        <end position="526"/>
    </location>
</feature>
<dbReference type="InterPro" id="IPR055152">
    <property type="entry name" value="Transketolase-like_C_2"/>
</dbReference>
<dbReference type="FunFam" id="3.40.50.970:FF:000004">
    <property type="entry name" value="Transketolase"/>
    <property type="match status" value="1"/>
</dbReference>
<evidence type="ECO:0000256" key="8">
    <source>
        <dbReference type="ARBA" id="ARBA00049473"/>
    </source>
</evidence>
<evidence type="ECO:0000256" key="4">
    <source>
        <dbReference type="ARBA" id="ARBA00022679"/>
    </source>
</evidence>
<feature type="site" description="Important for catalytic activity" evidence="14">
    <location>
        <position position="30"/>
    </location>
</feature>
<dbReference type="GO" id="GO:0006098">
    <property type="term" value="P:pentose-phosphate shunt"/>
    <property type="evidence" value="ECO:0007669"/>
    <property type="project" value="TreeGrafter"/>
</dbReference>
<dbReference type="InterPro" id="IPR005478">
    <property type="entry name" value="Transketolase_bac-like"/>
</dbReference>
<evidence type="ECO:0000259" key="15">
    <source>
        <dbReference type="SMART" id="SM00861"/>
    </source>
</evidence>
<feature type="binding site" evidence="12">
    <location>
        <position position="264"/>
    </location>
    <ligand>
        <name>thiamine diphosphate</name>
        <dbReference type="ChEBI" id="CHEBI:58937"/>
    </ligand>
</feature>
<dbReference type="Gene3D" id="3.40.50.970">
    <property type="match status" value="2"/>
</dbReference>
<dbReference type="Proteomes" id="UP000885759">
    <property type="component" value="Unassembled WGS sequence"/>
</dbReference>
<dbReference type="Pfam" id="PF22613">
    <property type="entry name" value="Transketolase_C_1"/>
    <property type="match status" value="1"/>
</dbReference>
<feature type="active site" description="Proton donor" evidence="10">
    <location>
        <position position="412"/>
    </location>
</feature>
<evidence type="ECO:0000256" key="5">
    <source>
        <dbReference type="ARBA" id="ARBA00022723"/>
    </source>
</evidence>
<dbReference type="PANTHER" id="PTHR43522">
    <property type="entry name" value="TRANSKETOLASE"/>
    <property type="match status" value="1"/>
</dbReference>
<protein>
    <recommendedName>
        <fullName evidence="3 9">Transketolase</fullName>
        <ecNumber evidence="3 9">2.2.1.1</ecNumber>
    </recommendedName>
</protein>
<feature type="site" description="Important for catalytic activity" evidence="14">
    <location>
        <position position="264"/>
    </location>
</feature>
<dbReference type="InterPro" id="IPR005475">
    <property type="entry name" value="Transketolase-like_Pyr-bd"/>
</dbReference>